<gene>
    <name evidence="2" type="ORF">DdX_13986</name>
</gene>
<sequence length="244" mass="27594">MLLNTILKFSRCMISYLACNTAGMISHACTTLVVLYVHKQSHPMLARVFFWFRAVDYVVVQTLPLSVFYLALERNLMIHFPTKFSPMMKSVLLAANLLCSPGTMIVSFFTAFFVDHFNGKLKWALWALKMFVGILNTGLCIFLIWKIRRSGAAINDAVVKTTIALEVCFEFLPNIVSFVLGKIDVSKEINSYIRYTSLPVLTQCINVAICGVVYNRSLIVKENNKKHMPMSNTVSNNSIETIEI</sequence>
<keyword evidence="3" id="KW-1185">Reference proteome</keyword>
<protein>
    <submittedName>
        <fullName evidence="2">Uncharacterized protein</fullName>
    </submittedName>
</protein>
<evidence type="ECO:0000256" key="1">
    <source>
        <dbReference type="SAM" id="Phobius"/>
    </source>
</evidence>
<reference evidence="2" key="1">
    <citation type="submission" date="2022-01" db="EMBL/GenBank/DDBJ databases">
        <title>Genome Sequence Resource for Two Populations of Ditylenchus destructor, the Migratory Endoparasitic Phytonematode.</title>
        <authorList>
            <person name="Zhang H."/>
            <person name="Lin R."/>
            <person name="Xie B."/>
        </authorList>
    </citation>
    <scope>NUCLEOTIDE SEQUENCE</scope>
    <source>
        <strain evidence="2">BazhouSP</strain>
    </source>
</reference>
<evidence type="ECO:0000313" key="2">
    <source>
        <dbReference type="EMBL" id="KAI1704903.1"/>
    </source>
</evidence>
<keyword evidence="1" id="KW-1133">Transmembrane helix</keyword>
<dbReference type="AlphaFoldDB" id="A0AAD4QZ22"/>
<accession>A0AAD4QZ22</accession>
<feature type="transmembrane region" description="Helical" evidence="1">
    <location>
        <begin position="126"/>
        <end position="145"/>
    </location>
</feature>
<keyword evidence="1" id="KW-0812">Transmembrane</keyword>
<feature type="transmembrane region" description="Helical" evidence="1">
    <location>
        <begin position="12"/>
        <end position="38"/>
    </location>
</feature>
<dbReference type="Proteomes" id="UP001201812">
    <property type="component" value="Unassembled WGS sequence"/>
</dbReference>
<keyword evidence="1" id="KW-0472">Membrane</keyword>
<feature type="transmembrane region" description="Helical" evidence="1">
    <location>
        <begin position="93"/>
        <end position="114"/>
    </location>
</feature>
<proteinExistence type="predicted"/>
<dbReference type="EMBL" id="JAKKPZ010000062">
    <property type="protein sequence ID" value="KAI1704903.1"/>
    <property type="molecule type" value="Genomic_DNA"/>
</dbReference>
<organism evidence="2 3">
    <name type="scientific">Ditylenchus destructor</name>
    <dbReference type="NCBI Taxonomy" id="166010"/>
    <lineage>
        <taxon>Eukaryota</taxon>
        <taxon>Metazoa</taxon>
        <taxon>Ecdysozoa</taxon>
        <taxon>Nematoda</taxon>
        <taxon>Chromadorea</taxon>
        <taxon>Rhabditida</taxon>
        <taxon>Tylenchina</taxon>
        <taxon>Tylenchomorpha</taxon>
        <taxon>Sphaerularioidea</taxon>
        <taxon>Anguinidae</taxon>
        <taxon>Anguininae</taxon>
        <taxon>Ditylenchus</taxon>
    </lineage>
</organism>
<evidence type="ECO:0000313" key="3">
    <source>
        <dbReference type="Proteomes" id="UP001201812"/>
    </source>
</evidence>
<comment type="caution">
    <text evidence="2">The sequence shown here is derived from an EMBL/GenBank/DDBJ whole genome shotgun (WGS) entry which is preliminary data.</text>
</comment>
<feature type="transmembrane region" description="Helical" evidence="1">
    <location>
        <begin position="50"/>
        <end position="72"/>
    </location>
</feature>
<name>A0AAD4QZ22_9BILA</name>